<dbReference type="GO" id="GO:0102971">
    <property type="term" value="F:phosphinothricin N-acetyltransferase activity"/>
    <property type="evidence" value="ECO:0007669"/>
    <property type="project" value="UniProtKB-EC"/>
</dbReference>
<organism evidence="1 2">
    <name type="scientific">Anaerostipes hadrus</name>
    <dbReference type="NCBI Taxonomy" id="649756"/>
    <lineage>
        <taxon>Bacteria</taxon>
        <taxon>Bacillati</taxon>
        <taxon>Bacillota</taxon>
        <taxon>Clostridia</taxon>
        <taxon>Lachnospirales</taxon>
        <taxon>Lachnospiraceae</taxon>
        <taxon>Anaerostipes</taxon>
    </lineage>
</organism>
<dbReference type="SUPFAM" id="SSF55729">
    <property type="entry name" value="Acyl-CoA N-acyltransferases (Nat)"/>
    <property type="match status" value="1"/>
</dbReference>
<dbReference type="InterPro" id="IPR000182">
    <property type="entry name" value="GNAT_dom"/>
</dbReference>
<dbReference type="EMBL" id="CYXT01000025">
    <property type="protein sequence ID" value="CUN12647.1"/>
    <property type="molecule type" value="Genomic_DNA"/>
</dbReference>
<gene>
    <name evidence="1" type="primary">ywnH</name>
    <name evidence="1" type="ORF">ERS852425_02794</name>
</gene>
<dbReference type="Proteomes" id="UP000095598">
    <property type="component" value="Unassembled WGS sequence"/>
</dbReference>
<dbReference type="InterPro" id="IPR016181">
    <property type="entry name" value="Acyl_CoA_acyltransferase"/>
</dbReference>
<dbReference type="Pfam" id="PF00583">
    <property type="entry name" value="Acetyltransf_1"/>
    <property type="match status" value="1"/>
</dbReference>
<dbReference type="PANTHER" id="PTHR43138">
    <property type="entry name" value="ACETYLTRANSFERASE, GNAT FAMILY"/>
    <property type="match status" value="1"/>
</dbReference>
<dbReference type="RefSeq" id="WP_055259581.1">
    <property type="nucleotide sequence ID" value="NZ_CYXT01000025.1"/>
</dbReference>
<dbReference type="EC" id="2.3.1.183" evidence="1"/>
<accession>A0A173UEI4</accession>
<evidence type="ECO:0000313" key="1">
    <source>
        <dbReference type="EMBL" id="CUN12647.1"/>
    </source>
</evidence>
<dbReference type="PROSITE" id="PS51186">
    <property type="entry name" value="GNAT"/>
    <property type="match status" value="1"/>
</dbReference>
<proteinExistence type="predicted"/>
<keyword evidence="1" id="KW-0808">Transferase</keyword>
<protein>
    <submittedName>
        <fullName evidence="1">Putative phosphinothricin acetyltransferase YwnH</fullName>
        <ecNumber evidence="1">2.3.1.183</ecNumber>
    </submittedName>
</protein>
<dbReference type="Gene3D" id="3.40.630.30">
    <property type="match status" value="1"/>
</dbReference>
<sequence>MIEIRKFEPDDTDAAVKIWNEVVDDGVAFPQLDDLDHESGLAFFEEQTYTGIAVDSDTNEIVGLYILHPNNVGRCSHICNASYAVSSAHRGKQIGEFLVTDCIKRAPEFDFKILQFNAVVASNKAALHLYKKLGFIQLGIIPKGFLLKDGTYEDIIPHYLTLIHS</sequence>
<keyword evidence="1" id="KW-0012">Acyltransferase</keyword>
<dbReference type="InterPro" id="IPR052742">
    <property type="entry name" value="Mito_N-acetyltransferase"/>
</dbReference>
<dbReference type="AlphaFoldDB" id="A0A173UEI4"/>
<dbReference type="PANTHER" id="PTHR43138:SF1">
    <property type="entry name" value="N-ACETYLTRANSFERASE ACA1"/>
    <property type="match status" value="1"/>
</dbReference>
<name>A0A173UEI4_ANAHA</name>
<evidence type="ECO:0000313" key="2">
    <source>
        <dbReference type="Proteomes" id="UP000095598"/>
    </source>
</evidence>
<reference evidence="1 2" key="1">
    <citation type="submission" date="2015-09" db="EMBL/GenBank/DDBJ databases">
        <authorList>
            <consortium name="Pathogen Informatics"/>
        </authorList>
    </citation>
    <scope>NUCLEOTIDE SEQUENCE [LARGE SCALE GENOMIC DNA]</scope>
    <source>
        <strain evidence="1 2">2789STDY5608868</strain>
    </source>
</reference>